<accession>A0A455VHH7</accession>
<dbReference type="AlphaFoldDB" id="A0A455VHH7"/>
<gene>
    <name evidence="2" type="ORF">SSYIS1_23490</name>
</gene>
<dbReference type="EMBL" id="AP019531">
    <property type="protein sequence ID" value="BBI92567.1"/>
    <property type="molecule type" value="Genomic_DNA"/>
</dbReference>
<organism evidence="2 3">
    <name type="scientific">Serratia symbiotica</name>
    <dbReference type="NCBI Taxonomy" id="138074"/>
    <lineage>
        <taxon>Bacteria</taxon>
        <taxon>Pseudomonadati</taxon>
        <taxon>Pseudomonadota</taxon>
        <taxon>Gammaproteobacteria</taxon>
        <taxon>Enterobacterales</taxon>
        <taxon>Yersiniaceae</taxon>
        <taxon>Serratia</taxon>
    </lineage>
</organism>
<sequence length="40" mass="4612">MDFLEQEALANLPSNGVIKDPSIKDGEKIRERRQKPDFLL</sequence>
<reference evidence="2 3" key="1">
    <citation type="submission" date="2019-03" db="EMBL/GenBank/DDBJ databases">
        <title>The genome sequence of Candidatus Serratia symbiotica strain IS.</title>
        <authorList>
            <person name="Nikoh N."/>
            <person name="Koga R."/>
            <person name="Oshima K."/>
            <person name="Hattori M."/>
            <person name="Fukatsu T."/>
        </authorList>
    </citation>
    <scope>NUCLEOTIDE SEQUENCE [LARGE SCALE GENOMIC DNA]</scope>
    <source>
        <strain evidence="2 3">IS</strain>
    </source>
</reference>
<proteinExistence type="predicted"/>
<name>A0A455VHH7_9GAMM</name>
<feature type="region of interest" description="Disordered" evidence="1">
    <location>
        <begin position="15"/>
        <end position="40"/>
    </location>
</feature>
<dbReference type="Proteomes" id="UP000324392">
    <property type="component" value="Chromosome"/>
</dbReference>
<evidence type="ECO:0000313" key="3">
    <source>
        <dbReference type="Proteomes" id="UP000324392"/>
    </source>
</evidence>
<evidence type="ECO:0000313" key="2">
    <source>
        <dbReference type="EMBL" id="BBI92567.1"/>
    </source>
</evidence>
<protein>
    <submittedName>
        <fullName evidence="2">Uncharacterized protein</fullName>
    </submittedName>
</protein>
<evidence type="ECO:0000256" key="1">
    <source>
        <dbReference type="SAM" id="MobiDB-lite"/>
    </source>
</evidence>
<feature type="compositionally biased region" description="Basic and acidic residues" evidence="1">
    <location>
        <begin position="21"/>
        <end position="40"/>
    </location>
</feature>